<evidence type="ECO:0000313" key="5">
    <source>
        <dbReference type="EMBL" id="KAH0559951.1"/>
    </source>
</evidence>
<dbReference type="Pfam" id="PF00107">
    <property type="entry name" value="ADH_zinc_N"/>
    <property type="match status" value="1"/>
</dbReference>
<dbReference type="PROSITE" id="PS52019">
    <property type="entry name" value="PKS_MFAS_DH"/>
    <property type="match status" value="1"/>
</dbReference>
<reference evidence="5" key="1">
    <citation type="submission" date="2021-03" db="EMBL/GenBank/DDBJ databases">
        <title>Comparative genomics and phylogenomic investigation of the class Geoglossomycetes provide insights into ecological specialization and systematics.</title>
        <authorList>
            <person name="Melie T."/>
            <person name="Pirro S."/>
            <person name="Miller A.N."/>
            <person name="Quandt A."/>
        </authorList>
    </citation>
    <scope>NUCLEOTIDE SEQUENCE</scope>
    <source>
        <strain evidence="5">CAQ_001_2017</strain>
    </source>
</reference>
<proteinExistence type="predicted"/>
<keyword evidence="1" id="KW-0808">Transferase</keyword>
<dbReference type="AlphaFoldDB" id="A0A9P8RR14"/>
<dbReference type="SUPFAM" id="SSF52151">
    <property type="entry name" value="FabD/lysophospholipase-like"/>
    <property type="match status" value="1"/>
</dbReference>
<dbReference type="SUPFAM" id="SSF51735">
    <property type="entry name" value="NAD(P)-binding Rossmann-fold domains"/>
    <property type="match status" value="1"/>
</dbReference>
<dbReference type="InterPro" id="IPR020843">
    <property type="entry name" value="ER"/>
</dbReference>
<dbReference type="InterPro" id="IPR049900">
    <property type="entry name" value="PKS_mFAS_DH"/>
</dbReference>
<dbReference type="InterPro" id="IPR013217">
    <property type="entry name" value="Methyltransf_12"/>
</dbReference>
<keyword evidence="2" id="KW-0012">Acyltransferase</keyword>
<dbReference type="InterPro" id="IPR016035">
    <property type="entry name" value="Acyl_Trfase/lysoPLipase"/>
</dbReference>
<evidence type="ECO:0000256" key="2">
    <source>
        <dbReference type="ARBA" id="ARBA00023315"/>
    </source>
</evidence>
<dbReference type="SMART" id="SM00826">
    <property type="entry name" value="PKS_DH"/>
    <property type="match status" value="1"/>
</dbReference>
<gene>
    <name evidence="5" type="ORF">GP486_003526</name>
</gene>
<evidence type="ECO:0000256" key="1">
    <source>
        <dbReference type="ARBA" id="ARBA00022679"/>
    </source>
</evidence>
<dbReference type="PANTHER" id="PTHR45681:SF6">
    <property type="entry name" value="POLYKETIDE SYNTHASE 37"/>
    <property type="match status" value="1"/>
</dbReference>
<dbReference type="InterPro" id="IPR013149">
    <property type="entry name" value="ADH-like_C"/>
</dbReference>
<dbReference type="InterPro" id="IPR029063">
    <property type="entry name" value="SAM-dependent_MTases_sf"/>
</dbReference>
<dbReference type="Pfam" id="PF08242">
    <property type="entry name" value="Methyltransf_12"/>
    <property type="match status" value="1"/>
</dbReference>
<feature type="active site" description="Proton donor; for dehydratase activity" evidence="3">
    <location>
        <position position="377"/>
    </location>
</feature>
<dbReference type="InterPro" id="IPR049551">
    <property type="entry name" value="PKS_DH_C"/>
</dbReference>
<dbReference type="CDD" id="cd05195">
    <property type="entry name" value="enoyl_red"/>
    <property type="match status" value="1"/>
</dbReference>
<dbReference type="PANTHER" id="PTHR45681">
    <property type="entry name" value="POLYKETIDE SYNTHASE 44-RELATED"/>
    <property type="match status" value="1"/>
</dbReference>
<dbReference type="Pfam" id="PF00698">
    <property type="entry name" value="Acyl_transf_1"/>
    <property type="match status" value="1"/>
</dbReference>
<evidence type="ECO:0000256" key="3">
    <source>
        <dbReference type="PROSITE-ProRule" id="PRU01363"/>
    </source>
</evidence>
<dbReference type="SUPFAM" id="SSF50129">
    <property type="entry name" value="GroES-like"/>
    <property type="match status" value="1"/>
</dbReference>
<dbReference type="Gene3D" id="3.10.129.110">
    <property type="entry name" value="Polyketide synthase dehydratase"/>
    <property type="match status" value="1"/>
</dbReference>
<dbReference type="Gene3D" id="3.90.180.10">
    <property type="entry name" value="Medium-chain alcohol dehydrogenases, catalytic domain"/>
    <property type="match status" value="2"/>
</dbReference>
<evidence type="ECO:0000313" key="6">
    <source>
        <dbReference type="Proteomes" id="UP000750711"/>
    </source>
</evidence>
<comment type="caution">
    <text evidence="5">The sequence shown here is derived from an EMBL/GenBank/DDBJ whole genome shotgun (WGS) entry which is preliminary data.</text>
</comment>
<organism evidence="5 6">
    <name type="scientific">Trichoglossum hirsutum</name>
    <dbReference type="NCBI Taxonomy" id="265104"/>
    <lineage>
        <taxon>Eukaryota</taxon>
        <taxon>Fungi</taxon>
        <taxon>Dikarya</taxon>
        <taxon>Ascomycota</taxon>
        <taxon>Pezizomycotina</taxon>
        <taxon>Geoglossomycetes</taxon>
        <taxon>Geoglossales</taxon>
        <taxon>Geoglossaceae</taxon>
        <taxon>Trichoglossum</taxon>
    </lineage>
</organism>
<dbReference type="Pfam" id="PF08240">
    <property type="entry name" value="ADH_N"/>
    <property type="match status" value="1"/>
</dbReference>
<dbReference type="Pfam" id="PF23114">
    <property type="entry name" value="NAD-bd_HRPKS_sdrA"/>
    <property type="match status" value="1"/>
</dbReference>
<dbReference type="InterPro" id="IPR049552">
    <property type="entry name" value="PKS_DH_N"/>
</dbReference>
<dbReference type="GO" id="GO:0044550">
    <property type="term" value="P:secondary metabolite biosynthetic process"/>
    <property type="evidence" value="ECO:0007669"/>
    <property type="project" value="UniProtKB-ARBA"/>
</dbReference>
<dbReference type="Proteomes" id="UP000750711">
    <property type="component" value="Unassembled WGS sequence"/>
</dbReference>
<feature type="domain" description="PKS/mFAS DH" evidence="4">
    <location>
        <begin position="175"/>
        <end position="460"/>
    </location>
</feature>
<evidence type="ECO:0000259" key="4">
    <source>
        <dbReference type="PROSITE" id="PS52019"/>
    </source>
</evidence>
<name>A0A9P8RR14_9PEZI</name>
<keyword evidence="6" id="KW-1185">Reference proteome</keyword>
<dbReference type="Gene3D" id="3.40.50.150">
    <property type="entry name" value="Vaccinia Virus protein VP39"/>
    <property type="match status" value="1"/>
</dbReference>
<dbReference type="GO" id="GO:0016746">
    <property type="term" value="F:acyltransferase activity"/>
    <property type="evidence" value="ECO:0007669"/>
    <property type="project" value="UniProtKB-KW"/>
</dbReference>
<dbReference type="Pfam" id="PF14765">
    <property type="entry name" value="PS-DH"/>
    <property type="match status" value="1"/>
</dbReference>
<feature type="region of interest" description="N-terminal hotdog fold" evidence="3">
    <location>
        <begin position="175"/>
        <end position="303"/>
    </location>
</feature>
<sequence length="1251" mass="138630">MQAVGPSYQSLLGNHLIRGTAVIPFFSSVTGEKIRQDFQLGGSYWRQNLESPVLFNAAVKSILEEPSRSGINKLFIEIGPHSALAGPLRQIFKSVKTTTSPQYLATMTRDANCSESLLKTAGQLYLQGVPLHFAAVNPHGKVLTDLPTYPWHHEDQYWTESRLTREWRIRKFPRHEILGSRVIEGNDLEPTWRNILRLDDAPWIRDHVILKDIIFPGMGYVAMAGEAVRQLTGSSDYTVRHTVIKTALVLHESEGTEMMTSLRPARLTDSLDSVWYDFTIMSYNGTSWIKRCVGQVRAGPAHAIVDSGRDSLGALPRTVSSARWYKSLKRVGLSYGPAFAGMTNISAAVMDEAAIATIATRPELNEPLCGLHPAAMDMCLQVYSVAACKGLPRRVEQLCVPAYVGELYVRQASSPVRVKVLTSSTERGTITGDAVGVADGQVVFRIRGLKLPPLEGPEKDPDPHAGQELEWKPDLDFLGPQLDRLILPGGDGSHAYSVCEKLTVLCMLEAEHQSLSVGSNEFLEKYRCWIDNQAARAKRGEYDLVPDAQKFAALRSSNRRSLIEATLNEALLTFAAPLGRAIVRVFEHSNSILSGETDPLDLLLKDNVLANVYDVSNSWNYKAFLQLTSHHKPNLHILEIGAGTGGTTRSILEDLTLPDGTRMYADYTYTDISAGFFVAAKERFKNAQNMKYAVLDITKDPVEQGFRAGTYDLVVASNGTFSGWWFGSEDNRIDEPYITPQRWDHELRTAGFSGVDVVVHDHEGDFKMNAVIVAAPAAAERPEGRRVTLLHSGGETCSPVVTQMEASLKSQGYTIDLCTLHQTPPPDQDVLSLLDLESTPFFASITPLTFHAFRQFITHLPSPSTGILWVTRSSQLKCQNPEYGLIHGMARTARCELSLDFGTLEVDHIDNSGLWGDMVVKVLEKFQRRDKDGEMGPDWEFAISEGMVHVPRFKPISVLHELAKSSLGRPVKKLVIGKRGLLQTLQWVERPLTSALNEGDVEVEMRAVGLNFKDVIISMGIIEGRVIEGDGLGCEGAGVVRRVGSGIKHLKPGDRVIYFGMGSFATIVKWDSSLGLVMKIPEYMSFADAATLPVVYGTVVYSLLDVARAEKGQDDWRRRKPTPTTFLSTSTLLNKFQIYATVGSEEKVQYLMTTYGIPRSHIFNSRDTSFLPAVMAATGNRGVDIVLNSLTGELFHASWQCVAEFGKMVEIGKRDFIGRGKLDVDLFEMNRSFFGVDFARIYHHNPQLSAR</sequence>
<dbReference type="InterPro" id="IPR042104">
    <property type="entry name" value="PKS_dehydratase_sf"/>
</dbReference>
<feature type="active site" description="Proton acceptor; for dehydratase activity" evidence="3">
    <location>
        <position position="207"/>
    </location>
</feature>
<dbReference type="SMART" id="SM00829">
    <property type="entry name" value="PKS_ER"/>
    <property type="match status" value="1"/>
</dbReference>
<dbReference type="InterPro" id="IPR056501">
    <property type="entry name" value="NAD-bd_HRPKS_sdrA"/>
</dbReference>
<dbReference type="Pfam" id="PF21089">
    <property type="entry name" value="PKS_DH_N"/>
    <property type="match status" value="1"/>
</dbReference>
<dbReference type="InterPro" id="IPR011032">
    <property type="entry name" value="GroES-like_sf"/>
</dbReference>
<accession>A0A9P8RR14</accession>
<dbReference type="InterPro" id="IPR020807">
    <property type="entry name" value="PKS_DH"/>
</dbReference>
<dbReference type="InterPro" id="IPR050444">
    <property type="entry name" value="Polyketide_Synthase"/>
</dbReference>
<dbReference type="Gene3D" id="3.30.70.3290">
    <property type="match status" value="1"/>
</dbReference>
<dbReference type="InterPro" id="IPR013154">
    <property type="entry name" value="ADH-like_N"/>
</dbReference>
<dbReference type="InterPro" id="IPR014043">
    <property type="entry name" value="Acyl_transferase_dom"/>
</dbReference>
<dbReference type="InterPro" id="IPR036291">
    <property type="entry name" value="NAD(P)-bd_dom_sf"/>
</dbReference>
<dbReference type="GO" id="GO:0016491">
    <property type="term" value="F:oxidoreductase activity"/>
    <property type="evidence" value="ECO:0007669"/>
    <property type="project" value="InterPro"/>
</dbReference>
<dbReference type="EMBL" id="JAGHQM010000481">
    <property type="protein sequence ID" value="KAH0559951.1"/>
    <property type="molecule type" value="Genomic_DNA"/>
</dbReference>
<feature type="region of interest" description="C-terminal hotdog fold" evidence="3">
    <location>
        <begin position="316"/>
        <end position="460"/>
    </location>
</feature>
<dbReference type="Gene3D" id="3.40.366.10">
    <property type="entry name" value="Malonyl-Coenzyme A Acyl Carrier Protein, domain 2"/>
    <property type="match status" value="1"/>
</dbReference>
<dbReference type="InterPro" id="IPR001227">
    <property type="entry name" value="Ac_transferase_dom_sf"/>
</dbReference>
<protein>
    <recommendedName>
        <fullName evidence="4">PKS/mFAS DH domain-containing protein</fullName>
    </recommendedName>
</protein>
<dbReference type="SUPFAM" id="SSF53335">
    <property type="entry name" value="S-adenosyl-L-methionine-dependent methyltransferases"/>
    <property type="match status" value="1"/>
</dbReference>